<gene>
    <name evidence="2" type="ORF">DZC52_10785</name>
</gene>
<dbReference type="EMBL" id="QUZK01000041">
    <property type="protein sequence ID" value="RFF29914.1"/>
    <property type="molecule type" value="Genomic_DNA"/>
</dbReference>
<keyword evidence="1" id="KW-1133">Transmembrane helix</keyword>
<reference evidence="2 3" key="1">
    <citation type="submission" date="2018-08" db="EMBL/GenBank/DDBJ databases">
        <title>Wenzhouxiangella salilacus sp. nov., a novel bacterium isolated from a saline lake in Xinjiang Province, China.</title>
        <authorList>
            <person name="Han S."/>
        </authorList>
    </citation>
    <scope>NUCLEOTIDE SEQUENCE [LARGE SCALE GENOMIC DNA]</scope>
    <source>
        <strain evidence="2 3">XDB06</strain>
    </source>
</reference>
<accession>A0A3E1K7B7</accession>
<comment type="caution">
    <text evidence="2">The sequence shown here is derived from an EMBL/GenBank/DDBJ whole genome shotgun (WGS) entry which is preliminary data.</text>
</comment>
<protein>
    <submittedName>
        <fullName evidence="2">Uncharacterized protein</fullName>
    </submittedName>
</protein>
<evidence type="ECO:0000313" key="3">
    <source>
        <dbReference type="Proteomes" id="UP000260351"/>
    </source>
</evidence>
<dbReference type="Proteomes" id="UP000260351">
    <property type="component" value="Unassembled WGS sequence"/>
</dbReference>
<keyword evidence="1" id="KW-0812">Transmembrane</keyword>
<dbReference type="AlphaFoldDB" id="A0A3E1K7B7"/>
<sequence>MPLGEMSQADVARLELRRWRRRVWQSKNVTYAAMTALVVGAIWWWLAEPQGWTLPPPVLPIGLIALGGVAYLAGRVWLFWLKMERNRPRPPRD</sequence>
<feature type="transmembrane region" description="Helical" evidence="1">
    <location>
        <begin position="28"/>
        <end position="46"/>
    </location>
</feature>
<keyword evidence="3" id="KW-1185">Reference proteome</keyword>
<name>A0A3E1K7B7_9GAMM</name>
<evidence type="ECO:0000313" key="2">
    <source>
        <dbReference type="EMBL" id="RFF29914.1"/>
    </source>
</evidence>
<keyword evidence="1" id="KW-0472">Membrane</keyword>
<organism evidence="2 3">
    <name type="scientific">Wenzhouxiangella sediminis</name>
    <dbReference type="NCBI Taxonomy" id="1792836"/>
    <lineage>
        <taxon>Bacteria</taxon>
        <taxon>Pseudomonadati</taxon>
        <taxon>Pseudomonadota</taxon>
        <taxon>Gammaproteobacteria</taxon>
        <taxon>Chromatiales</taxon>
        <taxon>Wenzhouxiangellaceae</taxon>
        <taxon>Wenzhouxiangella</taxon>
    </lineage>
</organism>
<evidence type="ECO:0000256" key="1">
    <source>
        <dbReference type="SAM" id="Phobius"/>
    </source>
</evidence>
<proteinExistence type="predicted"/>
<feature type="transmembrane region" description="Helical" evidence="1">
    <location>
        <begin position="58"/>
        <end position="80"/>
    </location>
</feature>